<dbReference type="Gene3D" id="3.30.565.10">
    <property type="entry name" value="Histidine kinase-like ATPase, C-terminal domain"/>
    <property type="match status" value="1"/>
</dbReference>
<dbReference type="RefSeq" id="WP_203146840.1">
    <property type="nucleotide sequence ID" value="NZ_JAEVHL010000006.1"/>
</dbReference>
<dbReference type="InterPro" id="IPR036890">
    <property type="entry name" value="HATPase_C_sf"/>
</dbReference>
<feature type="transmembrane region" description="Helical" evidence="10">
    <location>
        <begin position="55"/>
        <end position="74"/>
    </location>
</feature>
<dbReference type="Proteomes" id="UP000622245">
    <property type="component" value="Unassembled WGS sequence"/>
</dbReference>
<evidence type="ECO:0000256" key="7">
    <source>
        <dbReference type="ARBA" id="ARBA00022840"/>
    </source>
</evidence>
<dbReference type="PANTHER" id="PTHR24421:SF10">
    <property type="entry name" value="NITRATE_NITRITE SENSOR PROTEIN NARQ"/>
    <property type="match status" value="1"/>
</dbReference>
<comment type="catalytic activity">
    <reaction evidence="1">
        <text>ATP + protein L-histidine = ADP + protein N-phospho-L-histidine.</text>
        <dbReference type="EC" id="2.7.13.3"/>
    </reaction>
</comment>
<evidence type="ECO:0000256" key="2">
    <source>
        <dbReference type="ARBA" id="ARBA00012438"/>
    </source>
</evidence>
<evidence type="ECO:0000259" key="11">
    <source>
        <dbReference type="Pfam" id="PF07730"/>
    </source>
</evidence>
<evidence type="ECO:0000256" key="3">
    <source>
        <dbReference type="ARBA" id="ARBA00022553"/>
    </source>
</evidence>
<keyword evidence="10" id="KW-0472">Membrane</keyword>
<feature type="transmembrane region" description="Helical" evidence="10">
    <location>
        <begin position="86"/>
        <end position="103"/>
    </location>
</feature>
<evidence type="ECO:0000256" key="10">
    <source>
        <dbReference type="SAM" id="Phobius"/>
    </source>
</evidence>
<dbReference type="InterPro" id="IPR011712">
    <property type="entry name" value="Sig_transdc_His_kin_sub3_dim/P"/>
</dbReference>
<keyword evidence="7" id="KW-0067">ATP-binding</keyword>
<comment type="caution">
    <text evidence="12">The sequence shown here is derived from an EMBL/GenBank/DDBJ whole genome shotgun (WGS) entry which is preliminary data.</text>
</comment>
<gene>
    <name evidence="12" type="ORF">JM949_02525</name>
</gene>
<dbReference type="InterPro" id="IPR050482">
    <property type="entry name" value="Sensor_HK_TwoCompSys"/>
</dbReference>
<sequence length="385" mass="39801">MPVSAGQVTMAAPVAAAGAAVVSFAVLVVLPAVVGLAALGVVFVTRSRWALRDPLLAAGAGVTSTAATACAVLLHRPAHADSPDIGFALLEIGALAGLIVLIVRDVPARLVLPAVFPAGVGMATWVLRFGSPSLTLETLAGCTIWGLAAVGAGVVGLYLRALENKRAGSVQDARRVQRARLARDLHDFVAHDISAMLAQAQAGQIVAERDPAEAVAMFRQIEQTGLEALTSLDRTVHMLGDETGSDDPVALTPQRGVRDLPALVSRFEASSFAQVIADIDVAVDEATPREVGITIYRIVVEALTNIRRHAPAADCVRVTVRRVEDVLEASVVNSTVVGRGASDGGRRHGGSGLLALTASAEALGGPHSSRVPRPAAVGASPRRCR</sequence>
<evidence type="ECO:0000256" key="9">
    <source>
        <dbReference type="SAM" id="MobiDB-lite"/>
    </source>
</evidence>
<keyword evidence="10" id="KW-0812">Transmembrane</keyword>
<evidence type="ECO:0000256" key="1">
    <source>
        <dbReference type="ARBA" id="ARBA00000085"/>
    </source>
</evidence>
<dbReference type="SUPFAM" id="SSF55874">
    <property type="entry name" value="ATPase domain of HSP90 chaperone/DNA topoisomerase II/histidine kinase"/>
    <property type="match status" value="1"/>
</dbReference>
<feature type="transmembrane region" description="Helical" evidence="10">
    <location>
        <begin position="20"/>
        <end position="43"/>
    </location>
</feature>
<feature type="transmembrane region" description="Helical" evidence="10">
    <location>
        <begin position="138"/>
        <end position="159"/>
    </location>
</feature>
<keyword evidence="4" id="KW-0808">Transferase</keyword>
<feature type="domain" description="Signal transduction histidine kinase subgroup 3 dimerisation and phosphoacceptor" evidence="11">
    <location>
        <begin position="178"/>
        <end position="239"/>
    </location>
</feature>
<keyword evidence="13" id="KW-1185">Reference proteome</keyword>
<dbReference type="Pfam" id="PF07730">
    <property type="entry name" value="HisKA_3"/>
    <property type="match status" value="1"/>
</dbReference>
<evidence type="ECO:0000256" key="4">
    <source>
        <dbReference type="ARBA" id="ARBA00022679"/>
    </source>
</evidence>
<organism evidence="12 13">
    <name type="scientific">Micromonospora tarensis</name>
    <dbReference type="NCBI Taxonomy" id="2806100"/>
    <lineage>
        <taxon>Bacteria</taxon>
        <taxon>Bacillati</taxon>
        <taxon>Actinomycetota</taxon>
        <taxon>Actinomycetes</taxon>
        <taxon>Micromonosporales</taxon>
        <taxon>Micromonosporaceae</taxon>
        <taxon>Micromonospora</taxon>
    </lineage>
</organism>
<accession>A0ABS1YAI7</accession>
<keyword evidence="6" id="KW-0418">Kinase</keyword>
<evidence type="ECO:0000256" key="5">
    <source>
        <dbReference type="ARBA" id="ARBA00022741"/>
    </source>
</evidence>
<reference evidence="12 13" key="1">
    <citation type="submission" date="2021-01" db="EMBL/GenBank/DDBJ databases">
        <title>Draft genome sequence of Micromonospora sp. strain STR1s_6.</title>
        <authorList>
            <person name="Karlyshev A."/>
            <person name="Jawad R."/>
        </authorList>
    </citation>
    <scope>NUCLEOTIDE SEQUENCE [LARGE SCALE GENOMIC DNA]</scope>
    <source>
        <strain evidence="12 13">STR1S-6</strain>
    </source>
</reference>
<keyword evidence="3" id="KW-0597">Phosphoprotein</keyword>
<evidence type="ECO:0000256" key="6">
    <source>
        <dbReference type="ARBA" id="ARBA00022777"/>
    </source>
</evidence>
<keyword evidence="8" id="KW-0902">Two-component regulatory system</keyword>
<dbReference type="PANTHER" id="PTHR24421">
    <property type="entry name" value="NITRATE/NITRITE SENSOR PROTEIN NARX-RELATED"/>
    <property type="match status" value="1"/>
</dbReference>
<evidence type="ECO:0000313" key="13">
    <source>
        <dbReference type="Proteomes" id="UP000622245"/>
    </source>
</evidence>
<dbReference type="EC" id="2.7.13.3" evidence="2"/>
<name>A0ABS1YAI7_9ACTN</name>
<feature type="transmembrane region" description="Helical" evidence="10">
    <location>
        <begin position="110"/>
        <end position="126"/>
    </location>
</feature>
<keyword evidence="5" id="KW-0547">Nucleotide-binding</keyword>
<proteinExistence type="predicted"/>
<evidence type="ECO:0000313" key="12">
    <source>
        <dbReference type="EMBL" id="MBM0274414.1"/>
    </source>
</evidence>
<protein>
    <recommendedName>
        <fullName evidence="2">histidine kinase</fullName>
        <ecNumber evidence="2">2.7.13.3</ecNumber>
    </recommendedName>
</protein>
<feature type="region of interest" description="Disordered" evidence="9">
    <location>
        <begin position="363"/>
        <end position="385"/>
    </location>
</feature>
<dbReference type="EMBL" id="JAEVHL010000006">
    <property type="protein sequence ID" value="MBM0274414.1"/>
    <property type="molecule type" value="Genomic_DNA"/>
</dbReference>
<keyword evidence="10" id="KW-1133">Transmembrane helix</keyword>
<evidence type="ECO:0000256" key="8">
    <source>
        <dbReference type="ARBA" id="ARBA00023012"/>
    </source>
</evidence>
<dbReference type="Gene3D" id="1.20.5.1930">
    <property type="match status" value="1"/>
</dbReference>